<dbReference type="Proteomes" id="UP000184612">
    <property type="component" value="Unassembled WGS sequence"/>
</dbReference>
<feature type="domain" description="GFO/IDH/MocA-like oxidoreductase" evidence="2">
    <location>
        <begin position="133"/>
        <end position="273"/>
    </location>
</feature>
<evidence type="ECO:0000259" key="1">
    <source>
        <dbReference type="Pfam" id="PF01408"/>
    </source>
</evidence>
<dbReference type="GO" id="GO:0000166">
    <property type="term" value="F:nucleotide binding"/>
    <property type="evidence" value="ECO:0007669"/>
    <property type="project" value="InterPro"/>
</dbReference>
<dbReference type="Gene3D" id="3.30.360.10">
    <property type="entry name" value="Dihydrodipicolinate Reductase, domain 2"/>
    <property type="match status" value="1"/>
</dbReference>
<dbReference type="InterPro" id="IPR052515">
    <property type="entry name" value="Gfo/Idh/MocA_Oxidoreductase"/>
</dbReference>
<dbReference type="Gene3D" id="3.40.50.720">
    <property type="entry name" value="NAD(P)-binding Rossmann-like Domain"/>
    <property type="match status" value="1"/>
</dbReference>
<evidence type="ECO:0000313" key="4">
    <source>
        <dbReference type="Proteomes" id="UP000184612"/>
    </source>
</evidence>
<proteinExistence type="predicted"/>
<dbReference type="InterPro" id="IPR000683">
    <property type="entry name" value="Gfo/Idh/MocA-like_OxRdtase_N"/>
</dbReference>
<dbReference type="SUPFAM" id="SSF55347">
    <property type="entry name" value="Glyceraldehyde-3-phosphate dehydrogenase-like, C-terminal domain"/>
    <property type="match status" value="1"/>
</dbReference>
<sequence>MKKKIKIGIIGVGSISNVHIQSYQKIDSVEIAAFCDINEKQLKHMMDKYHVKNGYTSVEEMLDQEELDAVSVCTWNSGHAECSIAALNHGVNVLCEKPMAMNAEEALRMKQAAEKNGKLLMVGLVRRFGDDIQILRDLNQNKFFGDIYYVKSKYLRRSGSPGGWFSDKKRSGGGPLIDLGVHILDMMNYLLDCEEPVSVYGYTFDQIGDQVQIKKNAGYVSSTASSNIYDVEDFAGAVIRFSNNKIAVLETSYNLFIEHDSEGLELYGSEGGAKIDDGITLTNNVCDYMANNRLLIDSKFDFHKAFLKEIQHYINCITDKTECNANADDGIRNMKILDAVYQSAKVGHEVII</sequence>
<accession>A0A1M7Y582</accession>
<dbReference type="InterPro" id="IPR055170">
    <property type="entry name" value="GFO_IDH_MocA-like_dom"/>
</dbReference>
<dbReference type="InterPro" id="IPR036291">
    <property type="entry name" value="NAD(P)-bd_dom_sf"/>
</dbReference>
<feature type="domain" description="Gfo/Idh/MocA-like oxidoreductase N-terminal" evidence="1">
    <location>
        <begin position="5"/>
        <end position="123"/>
    </location>
</feature>
<protein>
    <submittedName>
        <fullName evidence="3">Predicted dehydrogenase</fullName>
    </submittedName>
</protein>
<dbReference type="OrthoDB" id="9815825at2"/>
<dbReference type="EMBL" id="FRFD01000004">
    <property type="protein sequence ID" value="SHO47571.1"/>
    <property type="molecule type" value="Genomic_DNA"/>
</dbReference>
<dbReference type="Pfam" id="PF01408">
    <property type="entry name" value="GFO_IDH_MocA"/>
    <property type="match status" value="1"/>
</dbReference>
<dbReference type="AlphaFoldDB" id="A0A1M7Y582"/>
<organism evidence="3 4">
    <name type="scientific">Anaerocolumna xylanovorans DSM 12503</name>
    <dbReference type="NCBI Taxonomy" id="1121345"/>
    <lineage>
        <taxon>Bacteria</taxon>
        <taxon>Bacillati</taxon>
        <taxon>Bacillota</taxon>
        <taxon>Clostridia</taxon>
        <taxon>Lachnospirales</taxon>
        <taxon>Lachnospiraceae</taxon>
        <taxon>Anaerocolumna</taxon>
    </lineage>
</organism>
<dbReference type="STRING" id="1121345.SAMN02745217_01580"/>
<dbReference type="PANTHER" id="PTHR43249">
    <property type="entry name" value="UDP-N-ACETYL-2-AMINO-2-DEOXY-D-GLUCURONATE OXIDASE"/>
    <property type="match status" value="1"/>
</dbReference>
<keyword evidence="4" id="KW-1185">Reference proteome</keyword>
<evidence type="ECO:0000313" key="3">
    <source>
        <dbReference type="EMBL" id="SHO47571.1"/>
    </source>
</evidence>
<gene>
    <name evidence="3" type="ORF">SAMN02745217_01580</name>
</gene>
<name>A0A1M7Y582_9FIRM</name>
<evidence type="ECO:0000259" key="2">
    <source>
        <dbReference type="Pfam" id="PF22725"/>
    </source>
</evidence>
<dbReference type="PANTHER" id="PTHR43249:SF1">
    <property type="entry name" value="D-GLUCOSIDE 3-DEHYDROGENASE"/>
    <property type="match status" value="1"/>
</dbReference>
<reference evidence="3 4" key="1">
    <citation type="submission" date="2016-12" db="EMBL/GenBank/DDBJ databases">
        <authorList>
            <person name="Song W.-J."/>
            <person name="Kurnit D.M."/>
        </authorList>
    </citation>
    <scope>NUCLEOTIDE SEQUENCE [LARGE SCALE GENOMIC DNA]</scope>
    <source>
        <strain evidence="3 4">DSM 12503</strain>
    </source>
</reference>
<dbReference type="SUPFAM" id="SSF51735">
    <property type="entry name" value="NAD(P)-binding Rossmann-fold domains"/>
    <property type="match status" value="1"/>
</dbReference>
<dbReference type="Pfam" id="PF22725">
    <property type="entry name" value="GFO_IDH_MocA_C3"/>
    <property type="match status" value="1"/>
</dbReference>
<dbReference type="RefSeq" id="WP_073588283.1">
    <property type="nucleotide sequence ID" value="NZ_FRFD01000004.1"/>
</dbReference>